<feature type="region of interest" description="Disordered" evidence="1">
    <location>
        <begin position="469"/>
        <end position="497"/>
    </location>
</feature>
<evidence type="ECO:0000313" key="3">
    <source>
        <dbReference type="Proteomes" id="UP000317257"/>
    </source>
</evidence>
<protein>
    <submittedName>
        <fullName evidence="2">Uncharacterized protein</fullName>
    </submittedName>
</protein>
<sequence length="756" mass="85426">MNYNSRSFEVMMERSTRRRYRDSWKKFIAFLIRSRHLPTEAKQETGILIPNEIVQLLLQLVQHQIWGMFDASEGQWPLVEDHSDATDGSSCSSQSSDFDDSESDMNSFSTISDEDSGLENYARTKTANRDRTVDPPNGVKNDQDKDRLEMANIDFLERLFELSVAAQENGHVSSKPDVLSVLDWALVNGDEKAEVMNGVQRMAAHQDYVAITGSDPNQLWWTCDIYGDTLPPDLNLQLRANRYDTLLPDTHCDKWMLLTLAHAQDNTLFDGTKTEIQHRIRHLLRLGPRDSFPAARVVTLWRNNRWRDMLTRWCETEISRSILTKLSTLEWMASLHIDSYWPFEETLATLAELPCDAITIITKDDWAKLANALNRSNYTQSHVVDLFYPTYGDHVRRPEIVISPGSSPLCFPDVEHLLKTMSKDRGKIMKQVMKHVVRWVNNHPTESVDGRDSNKSLLREDLKPILRHARNDMQLSKSNTVPGGEDPGDDHLEDAEDEAQIEKDSILLERDILDAVLRDVNSFQAPAAEAALKVFPKGNEETYGQRFAEPQWKNILGIVLRKVGSTLHSIDCYLRYRQHSREESQDGSPQTDTCRTAPAIAQSIGALATNVPEVATNPALNTPQAMQELTVAINGALSAWVVQRCTKALQERRSQNSQALRIIESAKRTHEHMLVSQVLVKTMTDVENTATDRGRPEEPIAEPQLSSLSETPPQHLLAKASSKSFATPEKGRLLHKATSDEPSVSHEAPTGAQPWS</sequence>
<organism evidence="2 3">
    <name type="scientific">Metarhizium rileyi (strain RCEF 4871)</name>
    <name type="common">Nomuraea rileyi</name>
    <dbReference type="NCBI Taxonomy" id="1649241"/>
    <lineage>
        <taxon>Eukaryota</taxon>
        <taxon>Fungi</taxon>
        <taxon>Dikarya</taxon>
        <taxon>Ascomycota</taxon>
        <taxon>Pezizomycotina</taxon>
        <taxon>Sordariomycetes</taxon>
        <taxon>Hypocreomycetidae</taxon>
        <taxon>Hypocreales</taxon>
        <taxon>Clavicipitaceae</taxon>
        <taxon>Metarhizium</taxon>
    </lineage>
</organism>
<comment type="caution">
    <text evidence="2">The sequence shown here is derived from an EMBL/GenBank/DDBJ whole genome shotgun (WGS) entry which is preliminary data.</text>
</comment>
<reference evidence="3" key="1">
    <citation type="submission" date="2018-12" db="EMBL/GenBank/DDBJ databases">
        <title>The complete genome of Metarhizium rileyi, a key fungal pathogen of Lepidoptera.</title>
        <authorList>
            <person name="Binneck E."/>
            <person name="Lastra C.C.L."/>
            <person name="Sosa-Gomez D.R."/>
        </authorList>
    </citation>
    <scope>NUCLEOTIDE SEQUENCE [LARGE SCALE GENOMIC DNA]</scope>
    <source>
        <strain evidence="3">Cep018-CH2</strain>
    </source>
</reference>
<feature type="compositionally biased region" description="Low complexity" evidence="1">
    <location>
        <begin position="86"/>
        <end position="96"/>
    </location>
</feature>
<evidence type="ECO:0000313" key="2">
    <source>
        <dbReference type="EMBL" id="TWU71552.1"/>
    </source>
</evidence>
<dbReference type="Proteomes" id="UP000317257">
    <property type="component" value="Unassembled WGS sequence"/>
</dbReference>
<feature type="compositionally biased region" description="Acidic residues" evidence="1">
    <location>
        <begin position="486"/>
        <end position="497"/>
    </location>
</feature>
<evidence type="ECO:0000256" key="1">
    <source>
        <dbReference type="SAM" id="MobiDB-lite"/>
    </source>
</evidence>
<name>A0A5C6G1B8_METRR</name>
<dbReference type="EMBL" id="SBHS01000042">
    <property type="protein sequence ID" value="TWU71552.1"/>
    <property type="molecule type" value="Genomic_DNA"/>
</dbReference>
<accession>A0A5C6G1B8</accession>
<gene>
    <name evidence="2" type="ORF">ED733_003002</name>
</gene>
<feature type="region of interest" description="Disordered" evidence="1">
    <location>
        <begin position="688"/>
        <end position="756"/>
    </location>
</feature>
<feature type="region of interest" description="Disordered" evidence="1">
    <location>
        <begin position="79"/>
        <end position="146"/>
    </location>
</feature>
<proteinExistence type="predicted"/>
<dbReference type="AlphaFoldDB" id="A0A5C6G1B8"/>